<name>A0A1G8QPL9_9BACI</name>
<dbReference type="Gene3D" id="1.20.140.70">
    <property type="entry name" value="Oligopeptidase f, N-terminal domain"/>
    <property type="match status" value="1"/>
</dbReference>
<sequence length="583" mass="68316">MEVFSKLEWDLQDLYINELDWKRDISLLRGSINEFTAYKDKVISTSDNLYDAMELFCSINETANKIIAYANLNYDKYMDFKSQEMVETVQNVLSDFEEKTSFLNNEISRLSLERFDTYVREIPDLIKYQHEIKNILKEQNNNANKAKSESAHHFEILFASTYNTYQLLTQADFEFNSFTYADKEYEINYSNFGKLQESDVRTIRKKSYKEFYAPFLQYSNTLASLLNISVKKDYLEAKLNNYKDSLEYALSQERIPTNIFINLISHIKEQLGPLHKYVQTKKEALKVDQFHMYDFSAPLNKENLEIGFQSAKDLLFKSLKPLGEEYQKIITESFNNRWYNVNTNQMSISYAMDVPGSHPFILLNWKNRLNDLFTLSHELGHGAHYSFSSRDKCYPRSTPSIFISEIVATVNELLVIKHLIHSQRMKQLSILNYFIEKFRISFFHQILFAEFEYSIHGYVSKGYSLTSELLCNKYRELLKKYYGEELKLDEYSGAIWGRVPHFYSSFYVFKYATAFAAATKIVKKLDTEDGYKDKYVDLLKSSSSVDPLTLLEKSGIDFTGCDVISDCIYFFDSLVEQFKLSAT</sequence>
<reference evidence="2 3" key="1">
    <citation type="submission" date="2016-10" db="EMBL/GenBank/DDBJ databases">
        <authorList>
            <person name="de Groot N.N."/>
        </authorList>
    </citation>
    <scope>NUCLEOTIDE SEQUENCE [LARGE SCALE GENOMIC DNA]</scope>
    <source>
        <strain evidence="3">P4B,CCM 7963,CECT 7998,DSM 25260,IBRC-M 10614,KCTC 13821</strain>
    </source>
</reference>
<evidence type="ECO:0000256" key="1">
    <source>
        <dbReference type="SAM" id="Coils"/>
    </source>
</evidence>
<dbReference type="STRING" id="930129.SAMN05216352_12123"/>
<keyword evidence="1" id="KW-0175">Coiled coil</keyword>
<dbReference type="SUPFAM" id="SSF55486">
    <property type="entry name" value="Metalloproteases ('zincins'), catalytic domain"/>
    <property type="match status" value="1"/>
</dbReference>
<organism evidence="2 3">
    <name type="scientific">Alteribacillus bidgolensis</name>
    <dbReference type="NCBI Taxonomy" id="930129"/>
    <lineage>
        <taxon>Bacteria</taxon>
        <taxon>Bacillati</taxon>
        <taxon>Bacillota</taxon>
        <taxon>Bacilli</taxon>
        <taxon>Bacillales</taxon>
        <taxon>Bacillaceae</taxon>
        <taxon>Alteribacillus</taxon>
    </lineage>
</organism>
<keyword evidence="3" id="KW-1185">Reference proteome</keyword>
<dbReference type="InterPro" id="IPR042088">
    <property type="entry name" value="OligoPept_F_C"/>
</dbReference>
<feature type="coiled-coil region" evidence="1">
    <location>
        <begin position="93"/>
        <end position="149"/>
    </location>
</feature>
<gene>
    <name evidence="2" type="ORF">SAMN05216352_12123</name>
</gene>
<evidence type="ECO:0000313" key="3">
    <source>
        <dbReference type="Proteomes" id="UP000199017"/>
    </source>
</evidence>
<dbReference type="AlphaFoldDB" id="A0A1G8QPL9"/>
<dbReference type="CDD" id="cd09608">
    <property type="entry name" value="M3B_PepF"/>
    <property type="match status" value="1"/>
</dbReference>
<dbReference type="Proteomes" id="UP000199017">
    <property type="component" value="Unassembled WGS sequence"/>
</dbReference>
<proteinExistence type="predicted"/>
<evidence type="ECO:0000313" key="2">
    <source>
        <dbReference type="EMBL" id="SDJ06583.1"/>
    </source>
</evidence>
<dbReference type="Gene3D" id="1.10.1370.20">
    <property type="entry name" value="Oligoendopeptidase f, C-terminal domain"/>
    <property type="match status" value="1"/>
</dbReference>
<protein>
    <submittedName>
        <fullName evidence="2">Oligoendopeptidase F</fullName>
    </submittedName>
</protein>
<dbReference type="EMBL" id="FNDU01000021">
    <property type="protein sequence ID" value="SDJ06583.1"/>
    <property type="molecule type" value="Genomic_DNA"/>
</dbReference>
<accession>A0A1G8QPL9</accession>